<dbReference type="PANTHER" id="PTHR43364">
    <property type="entry name" value="NADH-SPECIFIC METHYLGLYOXAL REDUCTASE-RELATED"/>
    <property type="match status" value="1"/>
</dbReference>
<accession>A0A7U3UYT9</accession>
<dbReference type="KEGG" id="arev:RVR_8739"/>
<sequence>MRKRKIGALEVTVVGVGCNNFGRQLDVDRTRQVVHAALDAGVTFFDTADRYGDPKTASETVLGEVLGARRDEIVLATKFGRFLDDARPGGASAAYVRSATEASLRRLRTDHIDLLQVHIPDPDTPIAETLGALAELRAEGKVREIGASNFSVGELREARAAATAADVPGFVSTQDALSMLDRTAESATLAECERAGMAFLPYQPLFNGLLTGRYRAGEQVPAGSRIGGKDARTRAALLSDRNFQLVADLTAFAQERGHTILELAFAWLLAHPAIPSVIAGVSSPAQVASNVASTQWELTEEERGAVARILSPVGSPA</sequence>
<dbReference type="SUPFAM" id="SSF51430">
    <property type="entry name" value="NAD(P)-linked oxidoreductase"/>
    <property type="match status" value="1"/>
</dbReference>
<proteinExistence type="predicted"/>
<dbReference type="EMBL" id="AP018365">
    <property type="protein sequence ID" value="BBB01364.1"/>
    <property type="molecule type" value="Genomic_DNA"/>
</dbReference>
<dbReference type="PANTHER" id="PTHR43364:SF4">
    <property type="entry name" value="NAD(P)-LINKED OXIDOREDUCTASE SUPERFAMILY PROTEIN"/>
    <property type="match status" value="1"/>
</dbReference>
<evidence type="ECO:0000313" key="4">
    <source>
        <dbReference type="Proteomes" id="UP000595703"/>
    </source>
</evidence>
<dbReference type="InterPro" id="IPR050523">
    <property type="entry name" value="AKR_Detox_Biosynth"/>
</dbReference>
<dbReference type="Proteomes" id="UP000595703">
    <property type="component" value="Chromosome"/>
</dbReference>
<dbReference type="GO" id="GO:0016491">
    <property type="term" value="F:oxidoreductase activity"/>
    <property type="evidence" value="ECO:0007669"/>
    <property type="project" value="UniProtKB-KW"/>
</dbReference>
<name>A0A7U3UYT9_9ACTN</name>
<keyword evidence="1" id="KW-0560">Oxidoreductase</keyword>
<organism evidence="3 4">
    <name type="scientific">Actinacidiphila reveromycinica</name>
    <dbReference type="NCBI Taxonomy" id="659352"/>
    <lineage>
        <taxon>Bacteria</taxon>
        <taxon>Bacillati</taxon>
        <taxon>Actinomycetota</taxon>
        <taxon>Actinomycetes</taxon>
        <taxon>Kitasatosporales</taxon>
        <taxon>Streptomycetaceae</taxon>
        <taxon>Actinacidiphila</taxon>
    </lineage>
</organism>
<reference evidence="3 4" key="4">
    <citation type="journal article" date="2020" name="Sci. Rep.">
        <title>beta-carboline chemical signals induce reveromycin production through a LuxR family regulator in Streptomyces sp. SN-593.</title>
        <authorList>
            <person name="Panthee S."/>
            <person name="Kito N."/>
            <person name="Hayashi T."/>
            <person name="Shimizu T."/>
            <person name="Ishikawa J."/>
            <person name="Hamamoto H."/>
            <person name="Osada H."/>
            <person name="Takahashi S."/>
        </authorList>
    </citation>
    <scope>NUCLEOTIDE SEQUENCE [LARGE SCALE GENOMIC DNA]</scope>
    <source>
        <strain evidence="3 4">SN-593</strain>
    </source>
</reference>
<evidence type="ECO:0000256" key="1">
    <source>
        <dbReference type="ARBA" id="ARBA00023002"/>
    </source>
</evidence>
<protein>
    <submittedName>
        <fullName evidence="3">Putative aldo/keto reductase</fullName>
    </submittedName>
</protein>
<dbReference type="InterPro" id="IPR023210">
    <property type="entry name" value="NADP_OxRdtase_dom"/>
</dbReference>
<gene>
    <name evidence="3" type="ORF">RVR_8739</name>
</gene>
<evidence type="ECO:0000313" key="3">
    <source>
        <dbReference type="EMBL" id="BBB01364.1"/>
    </source>
</evidence>
<reference evidence="3 4" key="3">
    <citation type="journal article" date="2011" name="Nat. Chem. Biol.">
        <title>Reveromycin A biosynthesis uses RevG and RevJ for stereospecific spiroacetal formation.</title>
        <authorList>
            <person name="Takahashi S."/>
            <person name="Toyoda A."/>
            <person name="Sekiyama Y."/>
            <person name="Takagi H."/>
            <person name="Nogawa T."/>
            <person name="Uramoto M."/>
            <person name="Suzuki R."/>
            <person name="Koshino H."/>
            <person name="Kumano T."/>
            <person name="Panthee S."/>
            <person name="Dairi T."/>
            <person name="Ishikawa J."/>
            <person name="Ikeda H."/>
            <person name="Sakaki Y."/>
            <person name="Osada H."/>
        </authorList>
    </citation>
    <scope>NUCLEOTIDE SEQUENCE [LARGE SCALE GENOMIC DNA]</scope>
    <source>
        <strain evidence="3 4">SN-593</strain>
    </source>
</reference>
<evidence type="ECO:0000259" key="2">
    <source>
        <dbReference type="Pfam" id="PF00248"/>
    </source>
</evidence>
<dbReference type="PRINTS" id="PR00069">
    <property type="entry name" value="ALDKETRDTASE"/>
</dbReference>
<dbReference type="Pfam" id="PF00248">
    <property type="entry name" value="Aldo_ket_red"/>
    <property type="match status" value="1"/>
</dbReference>
<dbReference type="InterPro" id="IPR036812">
    <property type="entry name" value="NAD(P)_OxRdtase_dom_sf"/>
</dbReference>
<reference evidence="3 4" key="2">
    <citation type="journal article" date="2011" name="J. Antibiot.">
        <title>Furaquinocins I and J: novel polyketide isoprenoid hybrid compounds from Streptomyces reveromyceticus SN-593.</title>
        <authorList>
            <person name="Panthee S."/>
            <person name="Takahashi S."/>
            <person name="Takagi H."/>
            <person name="Nogawa T."/>
            <person name="Oowada E."/>
            <person name="Uramoto M."/>
            <person name="Osada H."/>
        </authorList>
    </citation>
    <scope>NUCLEOTIDE SEQUENCE [LARGE SCALE GENOMIC DNA]</scope>
    <source>
        <strain evidence="3 4">SN-593</strain>
    </source>
</reference>
<feature type="domain" description="NADP-dependent oxidoreductase" evidence="2">
    <location>
        <begin position="14"/>
        <end position="308"/>
    </location>
</feature>
<dbReference type="GO" id="GO:0005829">
    <property type="term" value="C:cytosol"/>
    <property type="evidence" value="ECO:0007669"/>
    <property type="project" value="TreeGrafter"/>
</dbReference>
<dbReference type="RefSeq" id="WP_202237272.1">
    <property type="nucleotide sequence ID" value="NZ_AP018365.1"/>
</dbReference>
<keyword evidence="4" id="KW-1185">Reference proteome</keyword>
<dbReference type="AlphaFoldDB" id="A0A7U3UYT9"/>
<dbReference type="InterPro" id="IPR020471">
    <property type="entry name" value="AKR"/>
</dbReference>
<dbReference type="Gene3D" id="3.20.20.100">
    <property type="entry name" value="NADP-dependent oxidoreductase domain"/>
    <property type="match status" value="1"/>
</dbReference>
<reference evidence="3 4" key="1">
    <citation type="journal article" date="2010" name="J. Bacteriol.">
        <title>Biochemical characterization of a novel indole prenyltransferase from Streptomyces sp. SN-593.</title>
        <authorList>
            <person name="Takahashi S."/>
            <person name="Takagi H."/>
            <person name="Toyoda A."/>
            <person name="Uramoto M."/>
            <person name="Nogawa T."/>
            <person name="Ueki M."/>
            <person name="Sakaki Y."/>
            <person name="Osada H."/>
        </authorList>
    </citation>
    <scope>NUCLEOTIDE SEQUENCE [LARGE SCALE GENOMIC DNA]</scope>
    <source>
        <strain evidence="3 4">SN-593</strain>
    </source>
</reference>